<dbReference type="GeneID" id="24101415"/>
<organism evidence="2 3">
    <name type="scientific">Fibroporia radiculosa</name>
    <dbReference type="NCBI Taxonomy" id="599839"/>
    <lineage>
        <taxon>Eukaryota</taxon>
        <taxon>Fungi</taxon>
        <taxon>Dikarya</taxon>
        <taxon>Basidiomycota</taxon>
        <taxon>Agaricomycotina</taxon>
        <taxon>Agaricomycetes</taxon>
        <taxon>Polyporales</taxon>
        <taxon>Fibroporiaceae</taxon>
        <taxon>Fibroporia</taxon>
    </lineage>
</organism>
<gene>
    <name evidence="2" type="ORF">FIBRA_08787</name>
</gene>
<evidence type="ECO:0000313" key="2">
    <source>
        <dbReference type="EMBL" id="CCM06515.1"/>
    </source>
</evidence>
<evidence type="ECO:0000313" key="3">
    <source>
        <dbReference type="Proteomes" id="UP000006352"/>
    </source>
</evidence>
<dbReference type="RefSeq" id="XP_012185798.1">
    <property type="nucleotide sequence ID" value="XM_012330408.1"/>
</dbReference>
<dbReference type="Proteomes" id="UP000006352">
    <property type="component" value="Unassembled WGS sequence"/>
</dbReference>
<proteinExistence type="predicted"/>
<sequence>MCLRSGRPPSGVRLLSPPSGVCITRTASTPVRTACLPPNAPGLVRFSEMAVARRPVGCNVLAGWESSTTPARTLCLESRAALLSLPLRWLAFTTRRAIRGMVCLPPPGVAPSKHVIVAQTTQPCCGSTVDGSVVRAASQPALRPPPPESASVHTMCGEPARPHLPLGFTKILSPGCLHDQPRTRRGCHPSRVRVACCHCQHRTAGHLSPPTRLVASTLPGASGPRVSLVAPASPPGPGAQPLRRRRPPAPLRDDLVTRAGSPRHARPHRPRFSFEAWWRLSISSITLLGTPPMHSTAPPGGGQSRMAAPYGDLAKRAQ</sequence>
<keyword evidence="3" id="KW-1185">Reference proteome</keyword>
<feature type="region of interest" description="Disordered" evidence="1">
    <location>
        <begin position="288"/>
        <end position="318"/>
    </location>
</feature>
<dbReference type="EMBL" id="HE797371">
    <property type="protein sequence ID" value="CCM06515.1"/>
    <property type="molecule type" value="Genomic_DNA"/>
</dbReference>
<dbReference type="AlphaFoldDB" id="J4GXE9"/>
<protein>
    <submittedName>
        <fullName evidence="2">Uncharacterized protein</fullName>
    </submittedName>
</protein>
<dbReference type="HOGENOM" id="CLU_874470_0_0_1"/>
<feature type="region of interest" description="Disordered" evidence="1">
    <location>
        <begin position="229"/>
        <end position="268"/>
    </location>
</feature>
<accession>J4GXE9</accession>
<name>J4GXE9_9APHY</name>
<evidence type="ECO:0000256" key="1">
    <source>
        <dbReference type="SAM" id="MobiDB-lite"/>
    </source>
</evidence>
<reference evidence="2 3" key="1">
    <citation type="journal article" date="2012" name="Appl. Environ. Microbiol.">
        <title>Short-read sequencing for genomic analysis of the brown rot fungus Fibroporia radiculosa.</title>
        <authorList>
            <person name="Tang J.D."/>
            <person name="Perkins A.D."/>
            <person name="Sonstegard T.S."/>
            <person name="Schroeder S.G."/>
            <person name="Burgess S.C."/>
            <person name="Diehl S.V."/>
        </authorList>
    </citation>
    <scope>NUCLEOTIDE SEQUENCE [LARGE SCALE GENOMIC DNA]</scope>
    <source>
        <strain evidence="2 3">TFFH 294</strain>
    </source>
</reference>
<dbReference type="InParanoid" id="J4GXE9"/>